<dbReference type="InterPro" id="IPR045278">
    <property type="entry name" value="CRS1/CFM2/CFM3"/>
</dbReference>
<keyword evidence="9" id="KW-0687">Ribonucleoprotein</keyword>
<evidence type="ECO:0000256" key="8">
    <source>
        <dbReference type="ARBA" id="ARBA00023187"/>
    </source>
</evidence>
<dbReference type="GO" id="GO:0003729">
    <property type="term" value="F:mRNA binding"/>
    <property type="evidence" value="ECO:0007669"/>
    <property type="project" value="InterPro"/>
</dbReference>
<dbReference type="FunFam" id="3.30.110.60:FF:000002">
    <property type="entry name" value="CRS2-associated factor 1, chloroplastic"/>
    <property type="match status" value="2"/>
</dbReference>
<dbReference type="PANTHER" id="PTHR31846:SF19">
    <property type="entry name" value="CRM-DOMAIN CONTAINING FACTOR CFM3A, CHLOROPLASTIC_MITOCHONDRIAL"/>
    <property type="match status" value="1"/>
</dbReference>
<comment type="subcellular location">
    <subcellularLocation>
        <location evidence="1">Plastid</location>
        <location evidence="1">Chloroplast</location>
    </subcellularLocation>
</comment>
<gene>
    <name evidence="14" type="ORF">OLC1_LOCUS24194</name>
</gene>
<dbReference type="Pfam" id="PF01985">
    <property type="entry name" value="CRS1_YhbY"/>
    <property type="match status" value="3"/>
</dbReference>
<reference evidence="14" key="1">
    <citation type="submission" date="2023-03" db="EMBL/GenBank/DDBJ databases">
        <authorList>
            <person name="Julca I."/>
        </authorList>
    </citation>
    <scope>NUCLEOTIDE SEQUENCE</scope>
</reference>
<protein>
    <submittedName>
        <fullName evidence="14">OLC1v1019840C1</fullName>
    </submittedName>
</protein>
<feature type="compositionally biased region" description="Acidic residues" evidence="12">
    <location>
        <begin position="864"/>
        <end position="879"/>
    </location>
</feature>
<evidence type="ECO:0000256" key="10">
    <source>
        <dbReference type="PROSITE-ProRule" id="PRU00626"/>
    </source>
</evidence>
<feature type="compositionally biased region" description="Polar residues" evidence="12">
    <location>
        <begin position="338"/>
        <end position="353"/>
    </location>
</feature>
<dbReference type="Proteomes" id="UP001161247">
    <property type="component" value="Chromosome 9"/>
</dbReference>
<dbReference type="AlphaFoldDB" id="A0AAV1EEW4"/>
<evidence type="ECO:0000256" key="2">
    <source>
        <dbReference type="ARBA" id="ARBA00022528"/>
    </source>
</evidence>
<keyword evidence="5" id="KW-0677">Repeat</keyword>
<dbReference type="Gene3D" id="3.30.110.60">
    <property type="entry name" value="YhbY-like"/>
    <property type="match status" value="3"/>
</dbReference>
<feature type="compositionally biased region" description="Polar residues" evidence="12">
    <location>
        <begin position="374"/>
        <end position="391"/>
    </location>
</feature>
<keyword evidence="15" id="KW-1185">Reference proteome</keyword>
<evidence type="ECO:0000256" key="3">
    <source>
        <dbReference type="ARBA" id="ARBA00022640"/>
    </source>
</evidence>
<accession>A0AAV1EEW4</accession>
<keyword evidence="11" id="KW-0175">Coiled coil</keyword>
<feature type="domain" description="CRM" evidence="13">
    <location>
        <begin position="241"/>
        <end position="336"/>
    </location>
</feature>
<dbReference type="GO" id="GO:0000373">
    <property type="term" value="P:Group II intron splicing"/>
    <property type="evidence" value="ECO:0007669"/>
    <property type="project" value="UniProtKB-ARBA"/>
</dbReference>
<dbReference type="EMBL" id="OX459126">
    <property type="protein sequence ID" value="CAI9118290.1"/>
    <property type="molecule type" value="Genomic_DNA"/>
</dbReference>
<dbReference type="InterPro" id="IPR035920">
    <property type="entry name" value="YhbY-like_sf"/>
</dbReference>
<dbReference type="SUPFAM" id="SSF75471">
    <property type="entry name" value="YhbY-like"/>
    <property type="match status" value="3"/>
</dbReference>
<dbReference type="SMART" id="SM01103">
    <property type="entry name" value="CRS1_YhbY"/>
    <property type="match status" value="3"/>
</dbReference>
<dbReference type="PANTHER" id="PTHR31846">
    <property type="entry name" value="CRS1 / YHBY (CRM) DOMAIN-CONTAINING PROTEIN"/>
    <property type="match status" value="1"/>
</dbReference>
<keyword evidence="8" id="KW-0508">mRNA splicing</keyword>
<sequence>MALVPSSQFYTRSTSFMDSFQSSMLKLHVSTRLHFLRYGSSIPLKKQSFSVTSKACSMNGDPIQQGNPQKSRTFDVRTKSSRWDFASEASYLKPNISGAKVSNNSWLSKWNETHKLKRPQALLDYRNNGEASSSDCEESGSGSTMERIVQKLKKFGYVDDVSDHNENVESKIEKGSIEDIFYVEEGILPNARGGFSEKSPYGDGNMVIRNGEVSFPWEKPEVKVDDLNSVRRKSKTSFAELTLPESELRRLRNLAFRTKTKMRIKGIITHENVEKIHDKWKSSEVVRLKIEGTLALNMKRMHEILERKTGGLVIWRSGTSVALYRGIGYKEPYERSQKGISNKNRTQGSSSSVPVDGNISPLEFNSRNEAKSPLSESATTSVENESSQSSAELKYEDEVESLLDGLGPRYTDWPGNGPLPVDADLLPGVLPGYQPPFRILPYGVRRNLGLKEATSLRRLARLLPPHFALGRSRQHQGLAAAMVKLWERSSIAKVALKRGVQLTTSERMAEDIKKLTGGILLSRNKDFLVFYRGKDFLSPEVAEALLEKERLAKTLQDEEERARLRASALVSSSALIADESRTAGTLGETLDADARWGKKLDDDHEEQVKREAEMLRHANIVRKLQRKLTIAERKIMKAERALSKVEEALNPVEHSVDPGSITDEERFMFRKLGLRMKAYLLLGRRGVFDGTVENMHLHWKYRELVKILVKAKNLEEVKSIALSLEAESGGVLVSVDKVSKGYAIIVFRGKDYKRPPRLRPKNLLTKRKALARSIELQRRQALLKHISQLLARVDEIRSEIEQMENVKDQGDAKLYDRLDSSYPTEDEDSEEEEEEEVDLVTYDIDMDISDENGDSIQNRHSELFEYDSEDVSETEYVEA</sequence>
<keyword evidence="4" id="KW-0507">mRNA processing</keyword>
<evidence type="ECO:0000259" key="13">
    <source>
        <dbReference type="PROSITE" id="PS51295"/>
    </source>
</evidence>
<dbReference type="GO" id="GO:0006397">
    <property type="term" value="P:mRNA processing"/>
    <property type="evidence" value="ECO:0007669"/>
    <property type="project" value="UniProtKB-KW"/>
</dbReference>
<evidence type="ECO:0000256" key="9">
    <source>
        <dbReference type="ARBA" id="ARBA00023274"/>
    </source>
</evidence>
<keyword evidence="3" id="KW-0934">Plastid</keyword>
<feature type="domain" description="CRM" evidence="13">
    <location>
        <begin position="659"/>
        <end position="759"/>
    </location>
</feature>
<evidence type="ECO:0000256" key="5">
    <source>
        <dbReference type="ARBA" id="ARBA00022737"/>
    </source>
</evidence>
<evidence type="ECO:0000256" key="1">
    <source>
        <dbReference type="ARBA" id="ARBA00004229"/>
    </source>
</evidence>
<feature type="region of interest" description="Disordered" evidence="12">
    <location>
        <begin position="337"/>
        <end position="394"/>
    </location>
</feature>
<evidence type="ECO:0000313" key="14">
    <source>
        <dbReference type="EMBL" id="CAI9118290.1"/>
    </source>
</evidence>
<evidence type="ECO:0000313" key="15">
    <source>
        <dbReference type="Proteomes" id="UP001161247"/>
    </source>
</evidence>
<keyword evidence="2" id="KW-0150">Chloroplast</keyword>
<feature type="region of interest" description="Disordered" evidence="12">
    <location>
        <begin position="811"/>
        <end position="879"/>
    </location>
</feature>
<evidence type="ECO:0000256" key="4">
    <source>
        <dbReference type="ARBA" id="ARBA00022664"/>
    </source>
</evidence>
<name>A0AAV1EEW4_OLDCO</name>
<feature type="domain" description="CRM" evidence="13">
    <location>
        <begin position="446"/>
        <end position="543"/>
    </location>
</feature>
<feature type="compositionally biased region" description="Acidic residues" evidence="12">
    <location>
        <begin position="824"/>
        <end position="853"/>
    </location>
</feature>
<proteinExistence type="predicted"/>
<feature type="coiled-coil region" evidence="11">
    <location>
        <begin position="621"/>
        <end position="648"/>
    </location>
</feature>
<evidence type="ECO:0000256" key="12">
    <source>
        <dbReference type="SAM" id="MobiDB-lite"/>
    </source>
</evidence>
<dbReference type="InterPro" id="IPR001890">
    <property type="entry name" value="RNA-binding_CRM"/>
</dbReference>
<dbReference type="PROSITE" id="PS51295">
    <property type="entry name" value="CRM"/>
    <property type="match status" value="3"/>
</dbReference>
<evidence type="ECO:0000256" key="7">
    <source>
        <dbReference type="ARBA" id="ARBA00022946"/>
    </source>
</evidence>
<dbReference type="GO" id="GO:0009507">
    <property type="term" value="C:chloroplast"/>
    <property type="evidence" value="ECO:0007669"/>
    <property type="project" value="UniProtKB-SubCell"/>
</dbReference>
<dbReference type="GO" id="GO:1990904">
    <property type="term" value="C:ribonucleoprotein complex"/>
    <property type="evidence" value="ECO:0007669"/>
    <property type="project" value="UniProtKB-KW"/>
</dbReference>
<keyword evidence="7" id="KW-0809">Transit peptide</keyword>
<keyword evidence="6 10" id="KW-0694">RNA-binding</keyword>
<dbReference type="FunFam" id="3.30.110.60:FF:000003">
    <property type="entry name" value="CRM-domain containing factor CFM3B, chloroplastic"/>
    <property type="match status" value="1"/>
</dbReference>
<organism evidence="14 15">
    <name type="scientific">Oldenlandia corymbosa var. corymbosa</name>
    <dbReference type="NCBI Taxonomy" id="529605"/>
    <lineage>
        <taxon>Eukaryota</taxon>
        <taxon>Viridiplantae</taxon>
        <taxon>Streptophyta</taxon>
        <taxon>Embryophyta</taxon>
        <taxon>Tracheophyta</taxon>
        <taxon>Spermatophyta</taxon>
        <taxon>Magnoliopsida</taxon>
        <taxon>eudicotyledons</taxon>
        <taxon>Gunneridae</taxon>
        <taxon>Pentapetalae</taxon>
        <taxon>asterids</taxon>
        <taxon>lamiids</taxon>
        <taxon>Gentianales</taxon>
        <taxon>Rubiaceae</taxon>
        <taxon>Rubioideae</taxon>
        <taxon>Spermacoceae</taxon>
        <taxon>Hedyotis-Oldenlandia complex</taxon>
        <taxon>Oldenlandia</taxon>
    </lineage>
</organism>
<evidence type="ECO:0000256" key="6">
    <source>
        <dbReference type="ARBA" id="ARBA00022884"/>
    </source>
</evidence>
<evidence type="ECO:0000256" key="11">
    <source>
        <dbReference type="SAM" id="Coils"/>
    </source>
</evidence>